<keyword evidence="2" id="KW-1185">Reference proteome</keyword>
<evidence type="ECO:0000313" key="2">
    <source>
        <dbReference type="Proteomes" id="UP000290049"/>
    </source>
</evidence>
<evidence type="ECO:0000313" key="1">
    <source>
        <dbReference type="EMBL" id="AWK68100.1"/>
    </source>
</evidence>
<name>A0A2U8JH96_9CLOS</name>
<dbReference type="GeneID" id="41702153"/>
<sequence>MKYYLNKDDIMMLLTMANSLYQIIPDGTTDSGEKIETFTQLQIKQSAVKAYRMWMRDEDPSFNDPQINTVIETVDELLPKIQAGLRELMRPSLCEDEPQSILRFVVSEYMRATQSPAASANTVPVATLAKIAFRSASHKFRLEVTPRWFTRGVILDTKTKLGPYLQGYFNTTVEELLK</sequence>
<dbReference type="EMBL" id="MG919988">
    <property type="protein sequence ID" value="AWK68100.1"/>
    <property type="molecule type" value="Genomic_RNA"/>
</dbReference>
<reference evidence="1" key="1">
    <citation type="journal article" date="2018" name="Arch. Virol.">
        <title>High-throughput sequencing reveals a novel closterovirus in arracacha (Arracacia xanthorrhiza).</title>
        <authorList>
            <person name="Orilio A.F."/>
            <person name="Blawid R."/>
            <person name="Costa G.A."/>
            <person name="Gomes S.S."/>
            <person name="Nagata T."/>
            <person name="Madeira N.R."/>
            <person name="Inoue-Nagata A.K."/>
            <person name="Resende R.O."/>
        </authorList>
    </citation>
    <scope>NUCLEOTIDE SEQUENCE [LARGE SCALE GENOMIC DNA]</scope>
    <source>
        <strain evidence="1">MS#6</strain>
    </source>
</reference>
<proteinExistence type="predicted"/>
<protein>
    <submittedName>
        <fullName evidence="1">P20 protein</fullName>
    </submittedName>
</protein>
<dbReference type="Proteomes" id="UP000290049">
    <property type="component" value="Segment"/>
</dbReference>
<organism evidence="1">
    <name type="scientific">Arracacha virus 1</name>
    <dbReference type="NCBI Taxonomy" id="2201042"/>
    <lineage>
        <taxon>Viruses</taxon>
        <taxon>Riboviria</taxon>
        <taxon>Orthornavirae</taxon>
        <taxon>Kitrinoviricota</taxon>
        <taxon>Alsuviricetes</taxon>
        <taxon>Martellivirales</taxon>
        <taxon>Closteroviridae</taxon>
        <taxon>Closterovirus</taxon>
        <taxon>Closterovirus arracaciae</taxon>
    </lineage>
</organism>
<dbReference type="KEGG" id="vg:41702153"/>
<accession>A0A2U8JH96</accession>
<dbReference type="RefSeq" id="YP_009552001.1">
    <property type="nucleotide sequence ID" value="NC_040570.1"/>
</dbReference>